<dbReference type="InterPro" id="IPR011016">
    <property type="entry name" value="Znf_RING-CH"/>
</dbReference>
<keyword evidence="14" id="KW-1185">Reference proteome</keyword>
<keyword evidence="2 10" id="KW-0812">Transmembrane</keyword>
<keyword evidence="4 8" id="KW-0863">Zinc-finger</keyword>
<feature type="region of interest" description="Disordered" evidence="9">
    <location>
        <begin position="556"/>
        <end position="609"/>
    </location>
</feature>
<name>A0A2T3A4W9_9PEZI</name>
<dbReference type="Proteomes" id="UP000241462">
    <property type="component" value="Unassembled WGS sequence"/>
</dbReference>
<dbReference type="EMBL" id="KZ678469">
    <property type="protein sequence ID" value="PSR82828.1"/>
    <property type="molecule type" value="Genomic_DNA"/>
</dbReference>
<sequence length="609" mass="65187">MSSPTQDDAHGASVTAVSSPDANAAATSSSIPPPPPPLQRTQTDPNTRSCFICLQNPTETPNAVWVNACPCTLEAHEDCMLHWIAEHERESTKSLRCPACKGKIKTVEPHDRFVGIRDRIHKMYSRVTPAILLGILTGCSMAGSSYYGMLSICVFAGPAPAMGWLGLGKALADRRLHQAVPWYRWRAGWDFCFRFWLLHFIAPALMIQKALPPQLIDFLAVPASVFYGASLVLRDDMPQWPPSPAWVLTALPWVSFSYNRIYHDLFGAYERRLNQALRGRGIPNDEGLAAGINNGGGNQRVDAAEANNRAAADEQEEGGFLFQALRVGNAVLDMMGDDNNDDEVVAEIELHIGPGEDEEAAIQELQEELNEIVGGPNGDAGLVVVQEDSTHVQDGQQIPTPPAEPAEDGLGADAGARNPEAQPAAAAIRIQPHANANDNANANAPANEANNNLAPEEPIREARGTSTTLSDVVNGVVSALTFPLVCWGAGEILRCTLPTPWVTRAFSATAPPRPATGLLQEQWGRSLVGGALFIVARDMVNLYTKHRRVEIRKHRRVRNVPRRVGGGKDGKNGGSGKTQAVARQGSAADMRRAAGGGGGSGGGVVPAPT</sequence>
<dbReference type="GO" id="GO:0008270">
    <property type="term" value="F:zinc ion binding"/>
    <property type="evidence" value="ECO:0007669"/>
    <property type="project" value="UniProtKB-KW"/>
</dbReference>
<organism evidence="13 14">
    <name type="scientific">Coniella lustricola</name>
    <dbReference type="NCBI Taxonomy" id="2025994"/>
    <lineage>
        <taxon>Eukaryota</taxon>
        <taxon>Fungi</taxon>
        <taxon>Dikarya</taxon>
        <taxon>Ascomycota</taxon>
        <taxon>Pezizomycotina</taxon>
        <taxon>Sordariomycetes</taxon>
        <taxon>Sordariomycetidae</taxon>
        <taxon>Diaporthales</taxon>
        <taxon>Schizoparmaceae</taxon>
        <taxon>Coniella</taxon>
    </lineage>
</organism>
<comment type="subcellular location">
    <subcellularLocation>
        <location evidence="1">Membrane</location>
        <topology evidence="1">Multi-pass membrane protein</topology>
    </subcellularLocation>
</comment>
<feature type="transmembrane region" description="Helical" evidence="10">
    <location>
        <begin position="123"/>
        <end position="143"/>
    </location>
</feature>
<feature type="domain" description="RING-CH-type" evidence="12">
    <location>
        <begin position="42"/>
        <end position="107"/>
    </location>
</feature>
<evidence type="ECO:0000256" key="8">
    <source>
        <dbReference type="PROSITE-ProRule" id="PRU00175"/>
    </source>
</evidence>
<dbReference type="GO" id="GO:0016020">
    <property type="term" value="C:membrane"/>
    <property type="evidence" value="ECO:0007669"/>
    <property type="project" value="UniProtKB-SubCell"/>
</dbReference>
<feature type="compositionally biased region" description="Low complexity" evidence="9">
    <location>
        <begin position="414"/>
        <end position="424"/>
    </location>
</feature>
<evidence type="ECO:0000313" key="14">
    <source>
        <dbReference type="Proteomes" id="UP000241462"/>
    </source>
</evidence>
<dbReference type="STRING" id="2025994.A0A2T3A4W9"/>
<evidence type="ECO:0000256" key="4">
    <source>
        <dbReference type="ARBA" id="ARBA00022771"/>
    </source>
</evidence>
<dbReference type="PANTHER" id="PTHR46283">
    <property type="entry name" value="E3 UBIQUITIN-PROTEIN LIGASE MARCH5"/>
    <property type="match status" value="1"/>
</dbReference>
<evidence type="ECO:0000256" key="3">
    <source>
        <dbReference type="ARBA" id="ARBA00022723"/>
    </source>
</evidence>
<dbReference type="PROSITE" id="PS51292">
    <property type="entry name" value="ZF_RING_CH"/>
    <property type="match status" value="1"/>
</dbReference>
<evidence type="ECO:0000256" key="10">
    <source>
        <dbReference type="SAM" id="Phobius"/>
    </source>
</evidence>
<evidence type="ECO:0000256" key="1">
    <source>
        <dbReference type="ARBA" id="ARBA00004141"/>
    </source>
</evidence>
<dbReference type="OrthoDB" id="5817083at2759"/>
<protein>
    <submittedName>
        <fullName evidence="13">Uncharacterized protein</fullName>
    </submittedName>
</protein>
<evidence type="ECO:0000256" key="9">
    <source>
        <dbReference type="SAM" id="MobiDB-lite"/>
    </source>
</evidence>
<evidence type="ECO:0000259" key="12">
    <source>
        <dbReference type="PROSITE" id="PS51292"/>
    </source>
</evidence>
<gene>
    <name evidence="13" type="ORF">BD289DRAFT_295388</name>
</gene>
<feature type="domain" description="RING-type" evidence="11">
    <location>
        <begin position="50"/>
        <end position="101"/>
    </location>
</feature>
<evidence type="ECO:0000256" key="7">
    <source>
        <dbReference type="ARBA" id="ARBA00023136"/>
    </source>
</evidence>
<evidence type="ECO:0000256" key="2">
    <source>
        <dbReference type="ARBA" id="ARBA00022692"/>
    </source>
</evidence>
<evidence type="ECO:0000313" key="13">
    <source>
        <dbReference type="EMBL" id="PSR82828.1"/>
    </source>
</evidence>
<evidence type="ECO:0000256" key="6">
    <source>
        <dbReference type="ARBA" id="ARBA00022989"/>
    </source>
</evidence>
<evidence type="ECO:0000256" key="5">
    <source>
        <dbReference type="ARBA" id="ARBA00022833"/>
    </source>
</evidence>
<dbReference type="InParanoid" id="A0A2T3A4W9"/>
<dbReference type="InterPro" id="IPR001841">
    <property type="entry name" value="Znf_RING"/>
</dbReference>
<accession>A0A2T3A4W9</accession>
<evidence type="ECO:0000259" key="11">
    <source>
        <dbReference type="PROSITE" id="PS50089"/>
    </source>
</evidence>
<dbReference type="Gene3D" id="3.30.40.10">
    <property type="entry name" value="Zinc/RING finger domain, C3HC4 (zinc finger)"/>
    <property type="match status" value="1"/>
</dbReference>
<dbReference type="AlphaFoldDB" id="A0A2T3A4W9"/>
<keyword evidence="3" id="KW-0479">Metal-binding</keyword>
<feature type="region of interest" description="Disordered" evidence="9">
    <location>
        <begin position="389"/>
        <end position="424"/>
    </location>
</feature>
<keyword evidence="6 10" id="KW-1133">Transmembrane helix</keyword>
<feature type="compositionally biased region" description="Gly residues" evidence="9">
    <location>
        <begin position="594"/>
        <end position="609"/>
    </location>
</feature>
<reference evidence="13 14" key="1">
    <citation type="journal article" date="2018" name="Mycol. Prog.">
        <title>Coniella lustricola, a new species from submerged detritus.</title>
        <authorList>
            <person name="Raudabaugh D.B."/>
            <person name="Iturriaga T."/>
            <person name="Carver A."/>
            <person name="Mondo S."/>
            <person name="Pangilinan J."/>
            <person name="Lipzen A."/>
            <person name="He G."/>
            <person name="Amirebrahimi M."/>
            <person name="Grigoriev I.V."/>
            <person name="Miller A.N."/>
        </authorList>
    </citation>
    <scope>NUCLEOTIDE SEQUENCE [LARGE SCALE GENOMIC DNA]</scope>
    <source>
        <strain evidence="13 14">B22-T-1</strain>
    </source>
</reference>
<dbReference type="InterPro" id="IPR013083">
    <property type="entry name" value="Znf_RING/FYVE/PHD"/>
</dbReference>
<proteinExistence type="predicted"/>
<keyword evidence="7 10" id="KW-0472">Membrane</keyword>
<feature type="region of interest" description="Disordered" evidence="9">
    <location>
        <begin position="1"/>
        <end position="44"/>
    </location>
</feature>
<dbReference type="PROSITE" id="PS50089">
    <property type="entry name" value="ZF_RING_2"/>
    <property type="match status" value="1"/>
</dbReference>
<feature type="compositionally biased region" description="Polar residues" evidence="9">
    <location>
        <begin position="15"/>
        <end position="30"/>
    </location>
</feature>
<keyword evidence="5" id="KW-0862">Zinc</keyword>